<gene>
    <name evidence="1" type="ordered locus">HPCU_01355</name>
</gene>
<dbReference type="AlphaFoldDB" id="A0AB32X6X5"/>
<dbReference type="Proteomes" id="UP000006864">
    <property type="component" value="Chromosome"/>
</dbReference>
<organism evidence="1 2">
    <name type="scientific">Helicobacter pylori (strain Cuz20)</name>
    <dbReference type="NCBI Taxonomy" id="765964"/>
    <lineage>
        <taxon>Bacteria</taxon>
        <taxon>Pseudomonadati</taxon>
        <taxon>Campylobacterota</taxon>
        <taxon>Epsilonproteobacteria</taxon>
        <taxon>Campylobacterales</taxon>
        <taxon>Helicobacteraceae</taxon>
        <taxon>Helicobacter</taxon>
    </lineage>
</organism>
<accession>A0AB32X6X5</accession>
<reference evidence="2" key="1">
    <citation type="submission" date="2010-06" db="EMBL/GenBank/DDBJ databases">
        <title>Complete genome sequence of Helicobacter pylori strain Cuz20.</title>
        <authorList>
            <person name="Kersulyte D."/>
            <person name="Herrera P."/>
            <person name="Gilman R.H."/>
            <person name="Berg D.E."/>
        </authorList>
    </citation>
    <scope>NUCLEOTIDE SEQUENCE [LARGE SCALE GENOMIC DNA]</scope>
    <source>
        <strain evidence="2">Cuz20</strain>
    </source>
</reference>
<dbReference type="EMBL" id="CP002076">
    <property type="protein sequence ID" value="ADO03451.1"/>
    <property type="molecule type" value="Genomic_DNA"/>
</dbReference>
<dbReference type="KEGG" id="hpu:HPCU_01355"/>
<evidence type="ECO:0000313" key="2">
    <source>
        <dbReference type="Proteomes" id="UP000006864"/>
    </source>
</evidence>
<sequence length="52" mass="5788">MNKLILNPSSANLKTATNGCDKSLIVIKRLIRGVYAFIKILKRPTAKDDWAS</sequence>
<protein>
    <submittedName>
        <fullName evidence="1">Uncharacterized protein</fullName>
    </submittedName>
</protein>
<proteinExistence type="predicted"/>
<name>A0AB32X6X5_HELPC</name>
<evidence type="ECO:0000313" key="1">
    <source>
        <dbReference type="EMBL" id="ADO03451.1"/>
    </source>
</evidence>